<evidence type="ECO:0000256" key="1">
    <source>
        <dbReference type="SAM" id="Phobius"/>
    </source>
</evidence>
<dbReference type="Proteomes" id="UP000729402">
    <property type="component" value="Unassembled WGS sequence"/>
</dbReference>
<keyword evidence="1" id="KW-0812">Transmembrane</keyword>
<comment type="caution">
    <text evidence="2">The sequence shown here is derived from an EMBL/GenBank/DDBJ whole genome shotgun (WGS) entry which is preliminary data.</text>
</comment>
<dbReference type="PANTHER" id="PTHR33699">
    <property type="entry name" value="EXPRESSED PROTEIN"/>
    <property type="match status" value="1"/>
</dbReference>
<dbReference type="OrthoDB" id="671652at2759"/>
<gene>
    <name evidence="2" type="ORF">GUJ93_ZPchr0009g879</name>
</gene>
<reference evidence="2" key="1">
    <citation type="journal article" date="2021" name="bioRxiv">
        <title>Whole Genome Assembly and Annotation of Northern Wild Rice, Zizania palustris L., Supports a Whole Genome Duplication in the Zizania Genus.</title>
        <authorList>
            <person name="Haas M."/>
            <person name="Kono T."/>
            <person name="Macchietto M."/>
            <person name="Millas R."/>
            <person name="McGilp L."/>
            <person name="Shao M."/>
            <person name="Duquette J."/>
            <person name="Hirsch C.N."/>
            <person name="Kimball J."/>
        </authorList>
    </citation>
    <scope>NUCLEOTIDE SEQUENCE</scope>
    <source>
        <tissue evidence="2">Fresh leaf tissue</tissue>
    </source>
</reference>
<keyword evidence="1" id="KW-0472">Membrane</keyword>
<keyword evidence="1" id="KW-1133">Transmembrane helix</keyword>
<evidence type="ECO:0000313" key="2">
    <source>
        <dbReference type="EMBL" id="KAG8048593.1"/>
    </source>
</evidence>
<sequence length="195" mass="21367">MHQVSANEVTKLPCMFAFLTSIPHCLTLVVFLQTARRRHLVPAFGEWNYYYGDETAAAPPPPAAAVAAEWYLYAYGAAEACSDVWFKYSTPPRRPTPTKAWRSEGRVAPERAPYVGGGKGRLQQQAGRAARAYEVAAGGPMARAPARGGGSCKVVRRAVDADLYQVPPPEFVSHRPRRRTVSNLWMGCLSLNCVA</sequence>
<name>A0A8J5RM50_ZIZPA</name>
<evidence type="ECO:0000313" key="3">
    <source>
        <dbReference type="Proteomes" id="UP000729402"/>
    </source>
</evidence>
<accession>A0A8J5RM50</accession>
<feature type="transmembrane region" description="Helical" evidence="1">
    <location>
        <begin position="12"/>
        <end position="32"/>
    </location>
</feature>
<dbReference type="AlphaFoldDB" id="A0A8J5RM50"/>
<dbReference type="PANTHER" id="PTHR33699:SF1">
    <property type="entry name" value="OS12G0418200 PROTEIN"/>
    <property type="match status" value="1"/>
</dbReference>
<reference evidence="2" key="2">
    <citation type="submission" date="2021-02" db="EMBL/GenBank/DDBJ databases">
        <authorList>
            <person name="Kimball J.A."/>
            <person name="Haas M.W."/>
            <person name="Macchietto M."/>
            <person name="Kono T."/>
            <person name="Duquette J."/>
            <person name="Shao M."/>
        </authorList>
    </citation>
    <scope>NUCLEOTIDE SEQUENCE</scope>
    <source>
        <tissue evidence="2">Fresh leaf tissue</tissue>
    </source>
</reference>
<keyword evidence="3" id="KW-1185">Reference proteome</keyword>
<organism evidence="2 3">
    <name type="scientific">Zizania palustris</name>
    <name type="common">Northern wild rice</name>
    <dbReference type="NCBI Taxonomy" id="103762"/>
    <lineage>
        <taxon>Eukaryota</taxon>
        <taxon>Viridiplantae</taxon>
        <taxon>Streptophyta</taxon>
        <taxon>Embryophyta</taxon>
        <taxon>Tracheophyta</taxon>
        <taxon>Spermatophyta</taxon>
        <taxon>Magnoliopsida</taxon>
        <taxon>Liliopsida</taxon>
        <taxon>Poales</taxon>
        <taxon>Poaceae</taxon>
        <taxon>BOP clade</taxon>
        <taxon>Oryzoideae</taxon>
        <taxon>Oryzeae</taxon>
        <taxon>Zizaniinae</taxon>
        <taxon>Zizania</taxon>
    </lineage>
</organism>
<dbReference type="EMBL" id="JAAALK010000289">
    <property type="protein sequence ID" value="KAG8048593.1"/>
    <property type="molecule type" value="Genomic_DNA"/>
</dbReference>
<proteinExistence type="predicted"/>
<protein>
    <submittedName>
        <fullName evidence="2">Uncharacterized protein</fullName>
    </submittedName>
</protein>